<dbReference type="PRINTS" id="PR00385">
    <property type="entry name" value="P450"/>
</dbReference>
<keyword evidence="7" id="KW-1133">Transmembrane helix</keyword>
<evidence type="ECO:0000256" key="7">
    <source>
        <dbReference type="ARBA" id="ARBA00022989"/>
    </source>
</evidence>
<dbReference type="PROSITE" id="PS00086">
    <property type="entry name" value="CYTOCHROME_P450"/>
    <property type="match status" value="1"/>
</dbReference>
<evidence type="ECO:0000256" key="1">
    <source>
        <dbReference type="ARBA" id="ARBA00001971"/>
    </source>
</evidence>
<dbReference type="Proteomes" id="UP001054252">
    <property type="component" value="Unassembled WGS sequence"/>
</dbReference>
<dbReference type="SUPFAM" id="SSF48264">
    <property type="entry name" value="Cytochrome P450"/>
    <property type="match status" value="1"/>
</dbReference>
<evidence type="ECO:0000256" key="11">
    <source>
        <dbReference type="ARBA" id="ARBA00023136"/>
    </source>
</evidence>
<organism evidence="14 15">
    <name type="scientific">Rubroshorea leprosula</name>
    <dbReference type="NCBI Taxonomy" id="152421"/>
    <lineage>
        <taxon>Eukaryota</taxon>
        <taxon>Viridiplantae</taxon>
        <taxon>Streptophyta</taxon>
        <taxon>Embryophyta</taxon>
        <taxon>Tracheophyta</taxon>
        <taxon>Spermatophyta</taxon>
        <taxon>Magnoliopsida</taxon>
        <taxon>eudicotyledons</taxon>
        <taxon>Gunneridae</taxon>
        <taxon>Pentapetalae</taxon>
        <taxon>rosids</taxon>
        <taxon>malvids</taxon>
        <taxon>Malvales</taxon>
        <taxon>Dipterocarpaceae</taxon>
        <taxon>Rubroshorea</taxon>
    </lineage>
</organism>
<dbReference type="InterPro" id="IPR001128">
    <property type="entry name" value="Cyt_P450"/>
</dbReference>
<feature type="binding site" description="axial binding residue" evidence="12">
    <location>
        <position position="218"/>
    </location>
    <ligand>
        <name>heme</name>
        <dbReference type="ChEBI" id="CHEBI:30413"/>
    </ligand>
    <ligandPart>
        <name>Fe</name>
        <dbReference type="ChEBI" id="CHEBI:18248"/>
    </ligandPart>
</feature>
<evidence type="ECO:0000256" key="12">
    <source>
        <dbReference type="PIRSR" id="PIRSR602401-1"/>
    </source>
</evidence>
<name>A0AAV5LB36_9ROSI</name>
<evidence type="ECO:0000256" key="4">
    <source>
        <dbReference type="ARBA" id="ARBA00022617"/>
    </source>
</evidence>
<dbReference type="PANTHER" id="PTHR24282:SF255">
    <property type="entry name" value="CYTOCHROME P450 72A11-RELATED"/>
    <property type="match status" value="1"/>
</dbReference>
<keyword evidence="5" id="KW-0812">Transmembrane</keyword>
<protein>
    <recommendedName>
        <fullName evidence="16">11-oxo-beta-amyrin 30-oxidase</fullName>
    </recommendedName>
</protein>
<comment type="cofactor">
    <cofactor evidence="1 12">
        <name>heme</name>
        <dbReference type="ChEBI" id="CHEBI:30413"/>
    </cofactor>
</comment>
<evidence type="ECO:0000256" key="9">
    <source>
        <dbReference type="ARBA" id="ARBA00023004"/>
    </source>
</evidence>
<evidence type="ECO:0000313" key="14">
    <source>
        <dbReference type="EMBL" id="GKV34453.1"/>
    </source>
</evidence>
<evidence type="ECO:0000256" key="5">
    <source>
        <dbReference type="ARBA" id="ARBA00022692"/>
    </source>
</evidence>
<accession>A0AAV5LB36</accession>
<keyword evidence="11" id="KW-0472">Membrane</keyword>
<evidence type="ECO:0000256" key="2">
    <source>
        <dbReference type="ARBA" id="ARBA00004167"/>
    </source>
</evidence>
<evidence type="ECO:0000313" key="15">
    <source>
        <dbReference type="Proteomes" id="UP001054252"/>
    </source>
</evidence>
<dbReference type="GO" id="GO:0005506">
    <property type="term" value="F:iron ion binding"/>
    <property type="evidence" value="ECO:0007669"/>
    <property type="project" value="InterPro"/>
</dbReference>
<keyword evidence="9 12" id="KW-0408">Iron</keyword>
<dbReference type="GO" id="GO:0004497">
    <property type="term" value="F:monooxygenase activity"/>
    <property type="evidence" value="ECO:0007669"/>
    <property type="project" value="UniProtKB-KW"/>
</dbReference>
<dbReference type="PRINTS" id="PR00463">
    <property type="entry name" value="EP450I"/>
</dbReference>
<evidence type="ECO:0008006" key="16">
    <source>
        <dbReference type="Google" id="ProtNLM"/>
    </source>
</evidence>
<dbReference type="AlphaFoldDB" id="A0AAV5LB36"/>
<evidence type="ECO:0000256" key="3">
    <source>
        <dbReference type="ARBA" id="ARBA00010617"/>
    </source>
</evidence>
<keyword evidence="8 13" id="KW-0560">Oxidoreductase</keyword>
<proteinExistence type="inferred from homology"/>
<dbReference type="EMBL" id="BPVZ01000105">
    <property type="protein sequence ID" value="GKV34453.1"/>
    <property type="molecule type" value="Genomic_DNA"/>
</dbReference>
<gene>
    <name evidence="14" type="ORF">SLEP1_g42825</name>
</gene>
<reference evidence="14 15" key="1">
    <citation type="journal article" date="2021" name="Commun. Biol.">
        <title>The genome of Shorea leprosula (Dipterocarpaceae) highlights the ecological relevance of drought in aseasonal tropical rainforests.</title>
        <authorList>
            <person name="Ng K.K.S."/>
            <person name="Kobayashi M.J."/>
            <person name="Fawcett J.A."/>
            <person name="Hatakeyama M."/>
            <person name="Paape T."/>
            <person name="Ng C.H."/>
            <person name="Ang C.C."/>
            <person name="Tnah L.H."/>
            <person name="Lee C.T."/>
            <person name="Nishiyama T."/>
            <person name="Sese J."/>
            <person name="O'Brien M.J."/>
            <person name="Copetti D."/>
            <person name="Mohd Noor M.I."/>
            <person name="Ong R.C."/>
            <person name="Putra M."/>
            <person name="Sireger I.Z."/>
            <person name="Indrioko S."/>
            <person name="Kosugi Y."/>
            <person name="Izuno A."/>
            <person name="Isagi Y."/>
            <person name="Lee S.L."/>
            <person name="Shimizu K.K."/>
        </authorList>
    </citation>
    <scope>NUCLEOTIDE SEQUENCE [LARGE SCALE GENOMIC DNA]</scope>
    <source>
        <strain evidence="14">214</strain>
    </source>
</reference>
<sequence length="274" mass="31039">MPTKTNKMMKAVNEKIRVSLQAVINIREKAMKAGEIVANNDLLGILIESNFKEIREHGDAKNVGLSSNEIIDECKLFYIAGHESSSNLLIWTMVLLAKYPDWQARAREEVLNVFSDKKPDLDTLNRLTIITMILYEVLRLYPPIPTLERAVHKETKLGSTILPGGIHVLVPVILLHHDRELWGEDASEFRPDRFAEGVAKATKNQMSFFPFGWGPRVCIGQNYALTEAKLIIAMILQNFYFELSPTYTHAPCVVMALQPNPNFGAHIILHKLQH</sequence>
<dbReference type="Gene3D" id="1.10.630.10">
    <property type="entry name" value="Cytochrome P450"/>
    <property type="match status" value="1"/>
</dbReference>
<keyword evidence="6 12" id="KW-0479">Metal-binding</keyword>
<keyword evidence="10 13" id="KW-0503">Monooxygenase</keyword>
<evidence type="ECO:0000256" key="6">
    <source>
        <dbReference type="ARBA" id="ARBA00022723"/>
    </source>
</evidence>
<keyword evidence="4 12" id="KW-0349">Heme</keyword>
<dbReference type="GO" id="GO:0016705">
    <property type="term" value="F:oxidoreductase activity, acting on paired donors, with incorporation or reduction of molecular oxygen"/>
    <property type="evidence" value="ECO:0007669"/>
    <property type="project" value="InterPro"/>
</dbReference>
<dbReference type="PANTHER" id="PTHR24282">
    <property type="entry name" value="CYTOCHROME P450 FAMILY MEMBER"/>
    <property type="match status" value="1"/>
</dbReference>
<evidence type="ECO:0000256" key="13">
    <source>
        <dbReference type="RuleBase" id="RU000461"/>
    </source>
</evidence>
<dbReference type="InterPro" id="IPR017972">
    <property type="entry name" value="Cyt_P450_CS"/>
</dbReference>
<dbReference type="GO" id="GO:0020037">
    <property type="term" value="F:heme binding"/>
    <property type="evidence" value="ECO:0007669"/>
    <property type="project" value="InterPro"/>
</dbReference>
<comment type="subcellular location">
    <subcellularLocation>
        <location evidence="2">Membrane</location>
        <topology evidence="2">Single-pass membrane protein</topology>
    </subcellularLocation>
</comment>
<dbReference type="Pfam" id="PF00067">
    <property type="entry name" value="p450"/>
    <property type="match status" value="1"/>
</dbReference>
<dbReference type="InterPro" id="IPR036396">
    <property type="entry name" value="Cyt_P450_sf"/>
</dbReference>
<evidence type="ECO:0000256" key="8">
    <source>
        <dbReference type="ARBA" id="ARBA00023002"/>
    </source>
</evidence>
<keyword evidence="15" id="KW-1185">Reference proteome</keyword>
<dbReference type="GO" id="GO:0016020">
    <property type="term" value="C:membrane"/>
    <property type="evidence" value="ECO:0007669"/>
    <property type="project" value="UniProtKB-SubCell"/>
</dbReference>
<comment type="similarity">
    <text evidence="3 13">Belongs to the cytochrome P450 family.</text>
</comment>
<dbReference type="InterPro" id="IPR002401">
    <property type="entry name" value="Cyt_P450_E_grp-I"/>
</dbReference>
<comment type="caution">
    <text evidence="14">The sequence shown here is derived from an EMBL/GenBank/DDBJ whole genome shotgun (WGS) entry which is preliminary data.</text>
</comment>
<dbReference type="InterPro" id="IPR050665">
    <property type="entry name" value="Cytochrome_P450_Monooxygen"/>
</dbReference>
<evidence type="ECO:0000256" key="10">
    <source>
        <dbReference type="ARBA" id="ARBA00023033"/>
    </source>
</evidence>